<protein>
    <submittedName>
        <fullName evidence="2">Uncharacterized protein</fullName>
    </submittedName>
</protein>
<dbReference type="EMBL" id="BPVZ01000030">
    <property type="protein sequence ID" value="GKV09260.1"/>
    <property type="molecule type" value="Genomic_DNA"/>
</dbReference>
<proteinExistence type="predicted"/>
<name>A0AAV5JBD4_9ROSI</name>
<organism evidence="2 3">
    <name type="scientific">Rubroshorea leprosula</name>
    <dbReference type="NCBI Taxonomy" id="152421"/>
    <lineage>
        <taxon>Eukaryota</taxon>
        <taxon>Viridiplantae</taxon>
        <taxon>Streptophyta</taxon>
        <taxon>Embryophyta</taxon>
        <taxon>Tracheophyta</taxon>
        <taxon>Spermatophyta</taxon>
        <taxon>Magnoliopsida</taxon>
        <taxon>eudicotyledons</taxon>
        <taxon>Gunneridae</taxon>
        <taxon>Pentapetalae</taxon>
        <taxon>rosids</taxon>
        <taxon>malvids</taxon>
        <taxon>Malvales</taxon>
        <taxon>Dipterocarpaceae</taxon>
        <taxon>Rubroshorea</taxon>
    </lineage>
</organism>
<keyword evidence="3" id="KW-1185">Reference proteome</keyword>
<evidence type="ECO:0000313" key="2">
    <source>
        <dbReference type="EMBL" id="GKV09260.1"/>
    </source>
</evidence>
<feature type="transmembrane region" description="Helical" evidence="1">
    <location>
        <begin position="24"/>
        <end position="45"/>
    </location>
</feature>
<keyword evidence="1" id="KW-0812">Transmembrane</keyword>
<keyword evidence="1" id="KW-0472">Membrane</keyword>
<sequence length="46" mass="5454">MILQRRAAVLAQSYSCVIKDCQNLFRLMFASFCVLFLVLEIKFFYI</sequence>
<dbReference type="AlphaFoldDB" id="A0AAV5JBD4"/>
<evidence type="ECO:0000256" key="1">
    <source>
        <dbReference type="SAM" id="Phobius"/>
    </source>
</evidence>
<keyword evidence="1" id="KW-1133">Transmembrane helix</keyword>
<dbReference type="Proteomes" id="UP001054252">
    <property type="component" value="Unassembled WGS sequence"/>
</dbReference>
<evidence type="ECO:0000313" key="3">
    <source>
        <dbReference type="Proteomes" id="UP001054252"/>
    </source>
</evidence>
<comment type="caution">
    <text evidence="2">The sequence shown here is derived from an EMBL/GenBank/DDBJ whole genome shotgun (WGS) entry which is preliminary data.</text>
</comment>
<accession>A0AAV5JBD4</accession>
<gene>
    <name evidence="2" type="ORF">SLEP1_g20786</name>
</gene>
<reference evidence="2 3" key="1">
    <citation type="journal article" date="2021" name="Commun. Biol.">
        <title>The genome of Shorea leprosula (Dipterocarpaceae) highlights the ecological relevance of drought in aseasonal tropical rainforests.</title>
        <authorList>
            <person name="Ng K.K.S."/>
            <person name="Kobayashi M.J."/>
            <person name="Fawcett J.A."/>
            <person name="Hatakeyama M."/>
            <person name="Paape T."/>
            <person name="Ng C.H."/>
            <person name="Ang C.C."/>
            <person name="Tnah L.H."/>
            <person name="Lee C.T."/>
            <person name="Nishiyama T."/>
            <person name="Sese J."/>
            <person name="O'Brien M.J."/>
            <person name="Copetti D."/>
            <person name="Mohd Noor M.I."/>
            <person name="Ong R.C."/>
            <person name="Putra M."/>
            <person name="Sireger I.Z."/>
            <person name="Indrioko S."/>
            <person name="Kosugi Y."/>
            <person name="Izuno A."/>
            <person name="Isagi Y."/>
            <person name="Lee S.L."/>
            <person name="Shimizu K.K."/>
        </authorList>
    </citation>
    <scope>NUCLEOTIDE SEQUENCE [LARGE SCALE GENOMIC DNA]</scope>
    <source>
        <strain evidence="2">214</strain>
    </source>
</reference>